<keyword evidence="3" id="KW-1185">Reference proteome</keyword>
<protein>
    <recommendedName>
        <fullName evidence="4">DUF3757 domain-containing protein</fullName>
    </recommendedName>
</protein>
<sequence>MKLIFSFCLLLAAMNAGAQGIKPCPEEFPVEAIKLSSLPEGWIGVTPSKLPLVSADATTGRPQPAADIGQQRKMRHGYEMIFNTKSTAPSEKWLSCRYGVGGDLTLAQRLPDNIERCTVSYYKRPAYNDYDISVACYAAPSKPPR</sequence>
<dbReference type="InterPro" id="IPR049973">
    <property type="entry name" value="STY0301-like"/>
</dbReference>
<evidence type="ECO:0008006" key="4">
    <source>
        <dbReference type="Google" id="ProtNLM"/>
    </source>
</evidence>
<name>A0ABX0MFV2_9BURK</name>
<dbReference type="RefSeq" id="WP_167235451.1">
    <property type="nucleotide sequence ID" value="NZ_WHJF01000004.1"/>
</dbReference>
<organism evidence="2 3">
    <name type="scientific">Massilia genomosp. 1</name>
    <dbReference type="NCBI Taxonomy" id="2609280"/>
    <lineage>
        <taxon>Bacteria</taxon>
        <taxon>Pseudomonadati</taxon>
        <taxon>Pseudomonadota</taxon>
        <taxon>Betaproteobacteria</taxon>
        <taxon>Burkholderiales</taxon>
        <taxon>Oxalobacteraceae</taxon>
        <taxon>Telluria group</taxon>
        <taxon>Massilia</taxon>
    </lineage>
</organism>
<evidence type="ECO:0000313" key="3">
    <source>
        <dbReference type="Proteomes" id="UP000610594"/>
    </source>
</evidence>
<comment type="caution">
    <text evidence="2">The sequence shown here is derived from an EMBL/GenBank/DDBJ whole genome shotgun (WGS) entry which is preliminary data.</text>
</comment>
<feature type="signal peptide" evidence="1">
    <location>
        <begin position="1"/>
        <end position="18"/>
    </location>
</feature>
<evidence type="ECO:0000313" key="2">
    <source>
        <dbReference type="EMBL" id="NHZ61196.1"/>
    </source>
</evidence>
<gene>
    <name evidence="2" type="ORF">F1735_02545</name>
</gene>
<reference evidence="2 3" key="1">
    <citation type="submission" date="2019-10" db="EMBL/GenBank/DDBJ databases">
        <title>Taxonomy of Antarctic Massilia spp.: description of Massilia rubra sp. nov., Massilia aquatica sp. nov., Massilia mucilaginosa sp. nov., Massilia frigida sp. nov. isolated from streams, lakes and regoliths.</title>
        <authorList>
            <person name="Holochova P."/>
            <person name="Sedlacek I."/>
            <person name="Kralova S."/>
            <person name="Maslanova I."/>
            <person name="Busse H.-J."/>
            <person name="Stankova E."/>
            <person name="Vrbovska V."/>
            <person name="Kovarovic V."/>
            <person name="Bartak M."/>
            <person name="Svec P."/>
            <person name="Pantucek R."/>
        </authorList>
    </citation>
    <scope>NUCLEOTIDE SEQUENCE [LARGE SCALE GENOMIC DNA]</scope>
    <source>
        <strain evidence="2 3">CCM 8694</strain>
    </source>
</reference>
<dbReference type="NCBIfam" id="NF042415">
    <property type="entry name" value="STY0301_fam"/>
    <property type="match status" value="1"/>
</dbReference>
<evidence type="ECO:0000256" key="1">
    <source>
        <dbReference type="SAM" id="SignalP"/>
    </source>
</evidence>
<dbReference type="Proteomes" id="UP000610594">
    <property type="component" value="Unassembled WGS sequence"/>
</dbReference>
<feature type="chain" id="PRO_5046089326" description="DUF3757 domain-containing protein" evidence="1">
    <location>
        <begin position="19"/>
        <end position="145"/>
    </location>
</feature>
<proteinExistence type="predicted"/>
<dbReference type="EMBL" id="WHJF01000004">
    <property type="protein sequence ID" value="NHZ61196.1"/>
    <property type="molecule type" value="Genomic_DNA"/>
</dbReference>
<keyword evidence="1" id="KW-0732">Signal</keyword>
<accession>A0ABX0MFV2</accession>